<protein>
    <submittedName>
        <fullName evidence="1">Uncharacterized protein</fullName>
    </submittedName>
</protein>
<dbReference type="EMBL" id="BPLR01018153">
    <property type="protein sequence ID" value="GIY97349.1"/>
    <property type="molecule type" value="Genomic_DNA"/>
</dbReference>
<dbReference type="Proteomes" id="UP001054945">
    <property type="component" value="Unassembled WGS sequence"/>
</dbReference>
<keyword evidence="2" id="KW-1185">Reference proteome</keyword>
<organism evidence="1 2">
    <name type="scientific">Caerostris extrusa</name>
    <name type="common">Bark spider</name>
    <name type="synonym">Caerostris bankana</name>
    <dbReference type="NCBI Taxonomy" id="172846"/>
    <lineage>
        <taxon>Eukaryota</taxon>
        <taxon>Metazoa</taxon>
        <taxon>Ecdysozoa</taxon>
        <taxon>Arthropoda</taxon>
        <taxon>Chelicerata</taxon>
        <taxon>Arachnida</taxon>
        <taxon>Araneae</taxon>
        <taxon>Araneomorphae</taxon>
        <taxon>Entelegynae</taxon>
        <taxon>Araneoidea</taxon>
        <taxon>Araneidae</taxon>
        <taxon>Caerostris</taxon>
    </lineage>
</organism>
<name>A0AAV4XTU5_CAEEX</name>
<dbReference type="AlphaFoldDB" id="A0AAV4XTU5"/>
<evidence type="ECO:0000313" key="1">
    <source>
        <dbReference type="EMBL" id="GIY97349.1"/>
    </source>
</evidence>
<sequence>MSALSCSKMSRESYPFGISKVWLYWSYWKADAGIGVHSTTASQRSISVLGKEKLLIYMEVVRESFTLRFTTANSNLGFSLYFLWKRWLLLA</sequence>
<gene>
    <name evidence="1" type="ORF">CEXT_617041</name>
</gene>
<evidence type="ECO:0000313" key="2">
    <source>
        <dbReference type="Proteomes" id="UP001054945"/>
    </source>
</evidence>
<proteinExistence type="predicted"/>
<accession>A0AAV4XTU5</accession>
<comment type="caution">
    <text evidence="1">The sequence shown here is derived from an EMBL/GenBank/DDBJ whole genome shotgun (WGS) entry which is preliminary data.</text>
</comment>
<reference evidence="1 2" key="1">
    <citation type="submission" date="2021-06" db="EMBL/GenBank/DDBJ databases">
        <title>Caerostris extrusa draft genome.</title>
        <authorList>
            <person name="Kono N."/>
            <person name="Arakawa K."/>
        </authorList>
    </citation>
    <scope>NUCLEOTIDE SEQUENCE [LARGE SCALE GENOMIC DNA]</scope>
</reference>